<sequence>MIVFFVSGEYLALTGDKLNGVEMIACGLASHYALHERLDLVEERLGKLITDEATVIETSLAQYGDLDLVEERLGKLITDEATVIETSLAQYGDLVYPDKTSKLYKFETFDKCFSHDTVEEIVDALENEKASTYDEWCERAISKIKEAAPLSLKVTLQSIREGRFQSLDQCLAREYCIFLTGISKRVSNDFCEWDPSRLGEVSKDMVDSYFSRLGELEDLELPTTLQGMLDANDWGHLQTGMMRVLEDTGDLLFSALHYLPALLLQQELEFSLFHVFLRIGSYIICFASHANSIFHGHYLRPFFWLTQITFCRGDGTFALFFQG</sequence>
<reference evidence="1 2" key="1">
    <citation type="journal article" date="2006" name="Science">
        <title>The genome of black cottonwood, Populus trichocarpa (Torr. &amp; Gray).</title>
        <authorList>
            <person name="Tuskan G.A."/>
            <person name="Difazio S."/>
            <person name="Jansson S."/>
            <person name="Bohlmann J."/>
            <person name="Grigoriev I."/>
            <person name="Hellsten U."/>
            <person name="Putnam N."/>
            <person name="Ralph S."/>
            <person name="Rombauts S."/>
            <person name="Salamov A."/>
            <person name="Schein J."/>
            <person name="Sterck L."/>
            <person name="Aerts A."/>
            <person name="Bhalerao R.R."/>
            <person name="Bhalerao R.P."/>
            <person name="Blaudez D."/>
            <person name="Boerjan W."/>
            <person name="Brun A."/>
            <person name="Brunner A."/>
            <person name="Busov V."/>
            <person name="Campbell M."/>
            <person name="Carlson J."/>
            <person name="Chalot M."/>
            <person name="Chapman J."/>
            <person name="Chen G.L."/>
            <person name="Cooper D."/>
            <person name="Coutinho P.M."/>
            <person name="Couturier J."/>
            <person name="Covert S."/>
            <person name="Cronk Q."/>
            <person name="Cunningham R."/>
            <person name="Davis J."/>
            <person name="Degroeve S."/>
            <person name="Dejardin A."/>
            <person name="Depamphilis C."/>
            <person name="Detter J."/>
            <person name="Dirks B."/>
            <person name="Dubchak I."/>
            <person name="Duplessis S."/>
            <person name="Ehlting J."/>
            <person name="Ellis B."/>
            <person name="Gendler K."/>
            <person name="Goodstein D."/>
            <person name="Gribskov M."/>
            <person name="Grimwood J."/>
            <person name="Groover A."/>
            <person name="Gunter L."/>
            <person name="Hamberger B."/>
            <person name="Heinze B."/>
            <person name="Helariutta Y."/>
            <person name="Henrissat B."/>
            <person name="Holligan D."/>
            <person name="Holt R."/>
            <person name="Huang W."/>
            <person name="Islam-Faridi N."/>
            <person name="Jones S."/>
            <person name="Jones-Rhoades M."/>
            <person name="Jorgensen R."/>
            <person name="Joshi C."/>
            <person name="Kangasjarvi J."/>
            <person name="Karlsson J."/>
            <person name="Kelleher C."/>
            <person name="Kirkpatrick R."/>
            <person name="Kirst M."/>
            <person name="Kohler A."/>
            <person name="Kalluri U."/>
            <person name="Larimer F."/>
            <person name="Leebens-Mack J."/>
            <person name="Leple J.C."/>
            <person name="Locascio P."/>
            <person name="Lou Y."/>
            <person name="Lucas S."/>
            <person name="Martin F."/>
            <person name="Montanini B."/>
            <person name="Napoli C."/>
            <person name="Nelson D.R."/>
            <person name="Nelson C."/>
            <person name="Nieminen K."/>
            <person name="Nilsson O."/>
            <person name="Pereda V."/>
            <person name="Peter G."/>
            <person name="Philippe R."/>
            <person name="Pilate G."/>
            <person name="Poliakov A."/>
            <person name="Razumovskaya J."/>
            <person name="Richardson P."/>
            <person name="Rinaldi C."/>
            <person name="Ritland K."/>
            <person name="Rouze P."/>
            <person name="Ryaboy D."/>
            <person name="Schmutz J."/>
            <person name="Schrader J."/>
            <person name="Segerman B."/>
            <person name="Shin H."/>
            <person name="Siddiqui A."/>
            <person name="Sterky F."/>
            <person name="Terry A."/>
            <person name="Tsai C.J."/>
            <person name="Uberbacher E."/>
            <person name="Unneberg P."/>
            <person name="Vahala J."/>
            <person name="Wall K."/>
            <person name="Wessler S."/>
            <person name="Yang G."/>
            <person name="Yin T."/>
            <person name="Douglas C."/>
            <person name="Marra M."/>
            <person name="Sandberg G."/>
            <person name="Van de Peer Y."/>
            <person name="Rokhsar D."/>
        </authorList>
    </citation>
    <scope>NUCLEOTIDE SEQUENCE [LARGE SCALE GENOMIC DNA]</scope>
    <source>
        <strain evidence="2">cv. Nisqually</strain>
    </source>
</reference>
<gene>
    <name evidence="1" type="ORF">POPTR_006G264200v4</name>
</gene>
<proteinExistence type="predicted"/>
<protein>
    <submittedName>
        <fullName evidence="1">Uncharacterized protein</fullName>
    </submittedName>
</protein>
<comment type="caution">
    <text evidence="1">The sequence shown here is derived from an EMBL/GenBank/DDBJ whole genome shotgun (WGS) entry which is preliminary data.</text>
</comment>
<keyword evidence="2" id="KW-1185">Reference proteome</keyword>
<organism evidence="1 2">
    <name type="scientific">Populus trichocarpa</name>
    <name type="common">Western balsam poplar</name>
    <name type="synonym">Populus balsamifera subsp. trichocarpa</name>
    <dbReference type="NCBI Taxonomy" id="3694"/>
    <lineage>
        <taxon>Eukaryota</taxon>
        <taxon>Viridiplantae</taxon>
        <taxon>Streptophyta</taxon>
        <taxon>Embryophyta</taxon>
        <taxon>Tracheophyta</taxon>
        <taxon>Spermatophyta</taxon>
        <taxon>Magnoliopsida</taxon>
        <taxon>eudicotyledons</taxon>
        <taxon>Gunneridae</taxon>
        <taxon>Pentapetalae</taxon>
        <taxon>rosids</taxon>
        <taxon>fabids</taxon>
        <taxon>Malpighiales</taxon>
        <taxon>Salicaceae</taxon>
        <taxon>Saliceae</taxon>
        <taxon>Populus</taxon>
    </lineage>
</organism>
<dbReference type="Proteomes" id="UP000006729">
    <property type="component" value="Chromosome 6"/>
</dbReference>
<evidence type="ECO:0000313" key="2">
    <source>
        <dbReference type="Proteomes" id="UP000006729"/>
    </source>
</evidence>
<name>A0ACC0SWL9_POPTR</name>
<evidence type="ECO:0000313" key="1">
    <source>
        <dbReference type="EMBL" id="KAI9393657.1"/>
    </source>
</evidence>
<dbReference type="EMBL" id="CM009295">
    <property type="protein sequence ID" value="KAI9393657.1"/>
    <property type="molecule type" value="Genomic_DNA"/>
</dbReference>
<accession>A0ACC0SWL9</accession>